<dbReference type="PIRSF" id="PIRSF006221">
    <property type="entry name" value="Ketosamine-3-kinase"/>
    <property type="match status" value="1"/>
</dbReference>
<dbReference type="InterPro" id="IPR016477">
    <property type="entry name" value="Fructo-/Ketosamine-3-kinase"/>
</dbReference>
<dbReference type="PANTHER" id="PTHR12149:SF8">
    <property type="entry name" value="PROTEIN-RIBULOSAMINE 3-KINASE"/>
    <property type="match status" value="1"/>
</dbReference>
<dbReference type="EMBL" id="CAJMXA010001224">
    <property type="protein sequence ID" value="CAE6455098.1"/>
    <property type="molecule type" value="Genomic_DNA"/>
</dbReference>
<proteinExistence type="inferred from homology"/>
<evidence type="ECO:0000313" key="4">
    <source>
        <dbReference type="EMBL" id="CAE6455098.1"/>
    </source>
</evidence>
<dbReference type="EC" id="2.7.1.172" evidence="1"/>
<dbReference type="Pfam" id="PF03881">
    <property type="entry name" value="Fructosamin_kin"/>
    <property type="match status" value="1"/>
</dbReference>
<evidence type="ECO:0000256" key="1">
    <source>
        <dbReference type="ARBA" id="ARBA00011961"/>
    </source>
</evidence>
<dbReference type="AlphaFoldDB" id="A0A8H3GKX5"/>
<comment type="similarity">
    <text evidence="3">Belongs to the fructosamine kinase family.</text>
</comment>
<evidence type="ECO:0000313" key="5">
    <source>
        <dbReference type="Proteomes" id="UP000663853"/>
    </source>
</evidence>
<evidence type="ECO:0000256" key="3">
    <source>
        <dbReference type="PIRNR" id="PIRNR006221"/>
    </source>
</evidence>
<dbReference type="GO" id="GO:0016301">
    <property type="term" value="F:kinase activity"/>
    <property type="evidence" value="ECO:0007669"/>
    <property type="project" value="UniProtKB-UniRule"/>
</dbReference>
<dbReference type="SUPFAM" id="SSF56112">
    <property type="entry name" value="Protein kinase-like (PK-like)"/>
    <property type="match status" value="1"/>
</dbReference>
<accession>A0A8H3GKX5</accession>
<dbReference type="GO" id="GO:0102193">
    <property type="term" value="F:protein-ribulosamine 3-kinase activity"/>
    <property type="evidence" value="ECO:0007669"/>
    <property type="project" value="UniProtKB-EC"/>
</dbReference>
<dbReference type="Gene3D" id="3.90.1200.10">
    <property type="match status" value="1"/>
</dbReference>
<protein>
    <recommendedName>
        <fullName evidence="1">protein-ribulosamine 3-kinase</fullName>
        <ecNumber evidence="1">2.7.1.172</ecNumber>
    </recommendedName>
</protein>
<dbReference type="PANTHER" id="PTHR12149">
    <property type="entry name" value="FRUCTOSAMINE 3 KINASE-RELATED PROTEIN"/>
    <property type="match status" value="1"/>
</dbReference>
<comment type="caution">
    <text evidence="4">The sequence shown here is derived from an EMBL/GenBank/DDBJ whole genome shotgun (WGS) entry which is preliminary data.</text>
</comment>
<dbReference type="Proteomes" id="UP000663853">
    <property type="component" value="Unassembled WGS sequence"/>
</dbReference>
<dbReference type="InterPro" id="IPR011009">
    <property type="entry name" value="Kinase-like_dom_sf"/>
</dbReference>
<evidence type="ECO:0000256" key="2">
    <source>
        <dbReference type="ARBA" id="ARBA00048655"/>
    </source>
</evidence>
<sequence>MSASFLIERLQALFPGDSFTNGGGPRILSSSGRIYYGKVGTPSEAEQYRAEMRSLQLMSDCAPGLCPNVISASHEGRPYLISDYLDLSSLSSSTGASSTLARRLASELHGAKSENGKYGFECPTFCGATKIDNGWYDTWADAYDSMIGGLLDKLESRSSYKELCKKGREVQQRVIPYYLGDRLKGAEPVLCHGDLWSGNVGADSGGNPAIFDPSSYYGHNESDLAIGRMFGGFSSAFYDEYHSIRPKSEPVEDYGQRLKLYQLFHYLNHTVLFGSGYSSQATSLANQLLKSLPA</sequence>
<reference evidence="4" key="1">
    <citation type="submission" date="2021-01" db="EMBL/GenBank/DDBJ databases">
        <authorList>
            <person name="Kaushik A."/>
        </authorList>
    </citation>
    <scope>NUCLEOTIDE SEQUENCE</scope>
    <source>
        <strain evidence="4">AG6-10EEA</strain>
    </source>
</reference>
<organism evidence="4 5">
    <name type="scientific">Rhizoctonia solani</name>
    <dbReference type="NCBI Taxonomy" id="456999"/>
    <lineage>
        <taxon>Eukaryota</taxon>
        <taxon>Fungi</taxon>
        <taxon>Dikarya</taxon>
        <taxon>Basidiomycota</taxon>
        <taxon>Agaricomycotina</taxon>
        <taxon>Agaricomycetes</taxon>
        <taxon>Cantharellales</taxon>
        <taxon>Ceratobasidiaceae</taxon>
        <taxon>Rhizoctonia</taxon>
    </lineage>
</organism>
<name>A0A8H3GKX5_9AGAM</name>
<gene>
    <name evidence="4" type="ORF">RDB_LOCUS53897</name>
</gene>
<comment type="catalytic activity">
    <reaction evidence="2">
        <text>N(6)-D-ribulosyl-L-lysyl-[protein] + ATP = N(6)-(3-O-phospho-D-ribulosyl)-L-lysyl-[protein] + ADP + H(+)</text>
        <dbReference type="Rhea" id="RHEA:48432"/>
        <dbReference type="Rhea" id="RHEA-COMP:12103"/>
        <dbReference type="Rhea" id="RHEA-COMP:12104"/>
        <dbReference type="ChEBI" id="CHEBI:15378"/>
        <dbReference type="ChEBI" id="CHEBI:30616"/>
        <dbReference type="ChEBI" id="CHEBI:90418"/>
        <dbReference type="ChEBI" id="CHEBI:90420"/>
        <dbReference type="ChEBI" id="CHEBI:456216"/>
        <dbReference type="EC" id="2.7.1.172"/>
    </reaction>
    <physiologicalReaction direction="left-to-right" evidence="2">
        <dbReference type="Rhea" id="RHEA:48433"/>
    </physiologicalReaction>
</comment>
<keyword evidence="3" id="KW-0418">Kinase</keyword>
<keyword evidence="3" id="KW-0808">Transferase</keyword>